<protein>
    <submittedName>
        <fullName evidence="2">Uncharacterized protein</fullName>
    </submittedName>
</protein>
<sequence>MGGRQSRAIERNIRAEFEQQLSSIRNEMLSTKASLGASRSEVEVLKQQLSTYQNSLKEMGIQLHKSIDFGKQFVLTSNEVLKLKEQIQFKEEFQLNAGRKLQRMIELEKQVHSCNVEVLSSRNYLEILKMEEKALGENLMSFDKFHENLKSKLEKVMELETLISSINDEILETKSRLKVSKEYENGLRNEVLDHDHFEGDVGMKLGHVLELENQLHMAISQTKLAKDCLIGLENEEDVLKEQLMCCEKFQKGFELKLLEIMRLEKGICSSNNETLFAKESVENLKFEEEVLREELFDHEKLLRDLEMNLRKVIEVEKCLYSSNVEESRAKNGLEVTKEEIKELKDKLD</sequence>
<keyword evidence="3" id="KW-1185">Reference proteome</keyword>
<feature type="coiled-coil region" evidence="1">
    <location>
        <begin position="288"/>
        <end position="346"/>
    </location>
</feature>
<accession>A0AAW1IKY6</accession>
<evidence type="ECO:0000313" key="3">
    <source>
        <dbReference type="Proteomes" id="UP001443914"/>
    </source>
</evidence>
<organism evidence="2 3">
    <name type="scientific">Saponaria officinalis</name>
    <name type="common">Common soapwort</name>
    <name type="synonym">Lychnis saponaria</name>
    <dbReference type="NCBI Taxonomy" id="3572"/>
    <lineage>
        <taxon>Eukaryota</taxon>
        <taxon>Viridiplantae</taxon>
        <taxon>Streptophyta</taxon>
        <taxon>Embryophyta</taxon>
        <taxon>Tracheophyta</taxon>
        <taxon>Spermatophyta</taxon>
        <taxon>Magnoliopsida</taxon>
        <taxon>eudicotyledons</taxon>
        <taxon>Gunneridae</taxon>
        <taxon>Pentapetalae</taxon>
        <taxon>Caryophyllales</taxon>
        <taxon>Caryophyllaceae</taxon>
        <taxon>Caryophylleae</taxon>
        <taxon>Saponaria</taxon>
    </lineage>
</organism>
<evidence type="ECO:0000256" key="1">
    <source>
        <dbReference type="SAM" id="Coils"/>
    </source>
</evidence>
<name>A0AAW1IKY6_SAPOF</name>
<dbReference type="EMBL" id="JBDFQZ010000009">
    <property type="protein sequence ID" value="KAK9689990.1"/>
    <property type="molecule type" value="Genomic_DNA"/>
</dbReference>
<dbReference type="Proteomes" id="UP001443914">
    <property type="component" value="Unassembled WGS sequence"/>
</dbReference>
<evidence type="ECO:0000313" key="2">
    <source>
        <dbReference type="EMBL" id="KAK9689990.1"/>
    </source>
</evidence>
<proteinExistence type="predicted"/>
<keyword evidence="1" id="KW-0175">Coiled coil</keyword>
<gene>
    <name evidence="2" type="ORF">RND81_09G096600</name>
</gene>
<reference evidence="2" key="1">
    <citation type="submission" date="2024-03" db="EMBL/GenBank/DDBJ databases">
        <title>WGS assembly of Saponaria officinalis var. Norfolk2.</title>
        <authorList>
            <person name="Jenkins J."/>
            <person name="Shu S."/>
            <person name="Grimwood J."/>
            <person name="Barry K."/>
            <person name="Goodstein D."/>
            <person name="Schmutz J."/>
            <person name="Leebens-Mack J."/>
            <person name="Osbourn A."/>
        </authorList>
    </citation>
    <scope>NUCLEOTIDE SEQUENCE [LARGE SCALE GENOMIC DNA]</scope>
    <source>
        <strain evidence="2">JIC</strain>
    </source>
</reference>
<dbReference type="AlphaFoldDB" id="A0AAW1IKY6"/>
<comment type="caution">
    <text evidence="2">The sequence shown here is derived from an EMBL/GenBank/DDBJ whole genome shotgun (WGS) entry which is preliminary data.</text>
</comment>